<dbReference type="Pfam" id="PF09723">
    <property type="entry name" value="Zn_ribbon_8"/>
    <property type="match status" value="1"/>
</dbReference>
<accession>A0A2A5JCT6</accession>
<feature type="region of interest" description="Disordered" evidence="1">
    <location>
        <begin position="40"/>
        <end position="95"/>
    </location>
</feature>
<organism evidence="3 4">
    <name type="scientific">Rhodococcus qingshengii</name>
    <dbReference type="NCBI Taxonomy" id="334542"/>
    <lineage>
        <taxon>Bacteria</taxon>
        <taxon>Bacillati</taxon>
        <taxon>Actinomycetota</taxon>
        <taxon>Actinomycetes</taxon>
        <taxon>Mycobacteriales</taxon>
        <taxon>Nocardiaceae</taxon>
        <taxon>Rhodococcus</taxon>
        <taxon>Rhodococcus erythropolis group</taxon>
    </lineage>
</organism>
<name>A0A2A5JCT6_RHOSG</name>
<protein>
    <submittedName>
        <fullName evidence="3">Zinc ribbon domain-containing protein</fullName>
    </submittedName>
</protein>
<dbReference type="EMBL" id="NOVD01000005">
    <property type="protein sequence ID" value="PCK27363.1"/>
    <property type="molecule type" value="Genomic_DNA"/>
</dbReference>
<dbReference type="SMART" id="SM00834">
    <property type="entry name" value="CxxC_CXXC_SSSS"/>
    <property type="match status" value="1"/>
</dbReference>
<proteinExistence type="predicted"/>
<sequence length="95" mass="10136">MPLYEFRCTGCGPLERSFAMAEVPQSISCPQCSLESKRVVSSPRLSHSSSTAMGLLDSTARSAHEPAVVSGSLPGRGRQSAPTTSNPLHRKLPRP</sequence>
<dbReference type="RefSeq" id="WP_019744434.1">
    <property type="nucleotide sequence ID" value="NZ_NOVD01000005.1"/>
</dbReference>
<dbReference type="NCBIfam" id="TIGR02605">
    <property type="entry name" value="CxxC_CxxC_SSSS"/>
    <property type="match status" value="1"/>
</dbReference>
<evidence type="ECO:0000259" key="2">
    <source>
        <dbReference type="SMART" id="SM00834"/>
    </source>
</evidence>
<dbReference type="AlphaFoldDB" id="A0A2A5JCT6"/>
<dbReference type="InterPro" id="IPR013429">
    <property type="entry name" value="Regulatory_FmdB_Zinc_ribbon"/>
</dbReference>
<evidence type="ECO:0000313" key="4">
    <source>
        <dbReference type="Proteomes" id="UP000230886"/>
    </source>
</evidence>
<evidence type="ECO:0000256" key="1">
    <source>
        <dbReference type="SAM" id="MobiDB-lite"/>
    </source>
</evidence>
<comment type="caution">
    <text evidence="3">The sequence shown here is derived from an EMBL/GenBank/DDBJ whole genome shotgun (WGS) entry which is preliminary data.</text>
</comment>
<gene>
    <name evidence="3" type="ORF">CHR55_11415</name>
</gene>
<feature type="domain" description="Putative regulatory protein FmdB zinc ribbon" evidence="2">
    <location>
        <begin position="1"/>
        <end position="41"/>
    </location>
</feature>
<dbReference type="Proteomes" id="UP000230886">
    <property type="component" value="Unassembled WGS sequence"/>
</dbReference>
<evidence type="ECO:0000313" key="3">
    <source>
        <dbReference type="EMBL" id="PCK27363.1"/>
    </source>
</evidence>
<reference evidence="3 4" key="1">
    <citation type="submission" date="2017-07" db="EMBL/GenBank/DDBJ databases">
        <title>Draft sequence of Rhodococcus enclensis 23b-28.</title>
        <authorList>
            <person name="Besaury L."/>
            <person name="Sancelme M."/>
            <person name="Amato P."/>
            <person name="Lallement A."/>
            <person name="Delort A.-M."/>
        </authorList>
    </citation>
    <scope>NUCLEOTIDE SEQUENCE [LARGE SCALE GENOMIC DNA]</scope>
    <source>
        <strain evidence="3 4">23b-28</strain>
    </source>
</reference>
<feature type="compositionally biased region" description="Low complexity" evidence="1">
    <location>
        <begin position="41"/>
        <end position="50"/>
    </location>
</feature>